<evidence type="ECO:0000313" key="1">
    <source>
        <dbReference type="EMBL" id="CAG6717678.1"/>
    </source>
</evidence>
<organism evidence="1">
    <name type="scientific">Cacopsylla melanoneura</name>
    <dbReference type="NCBI Taxonomy" id="428564"/>
    <lineage>
        <taxon>Eukaryota</taxon>
        <taxon>Metazoa</taxon>
        <taxon>Ecdysozoa</taxon>
        <taxon>Arthropoda</taxon>
        <taxon>Hexapoda</taxon>
        <taxon>Insecta</taxon>
        <taxon>Pterygota</taxon>
        <taxon>Neoptera</taxon>
        <taxon>Paraneoptera</taxon>
        <taxon>Hemiptera</taxon>
        <taxon>Sternorrhyncha</taxon>
        <taxon>Psylloidea</taxon>
        <taxon>Psyllidae</taxon>
        <taxon>Psyllinae</taxon>
        <taxon>Cacopsylla</taxon>
    </lineage>
</organism>
<name>A0A8D8Y3F2_9HEMI</name>
<reference evidence="1" key="1">
    <citation type="submission" date="2021-05" db="EMBL/GenBank/DDBJ databases">
        <authorList>
            <person name="Alioto T."/>
            <person name="Alioto T."/>
            <person name="Gomez Garrido J."/>
        </authorList>
    </citation>
    <scope>NUCLEOTIDE SEQUENCE</scope>
</reference>
<accession>A0A8D8Y3F2</accession>
<dbReference type="EMBL" id="HBUF01356264">
    <property type="protein sequence ID" value="CAG6717675.1"/>
    <property type="molecule type" value="Transcribed_RNA"/>
</dbReference>
<dbReference type="EMBL" id="HBUF01356265">
    <property type="protein sequence ID" value="CAG6717678.1"/>
    <property type="molecule type" value="Transcribed_RNA"/>
</dbReference>
<dbReference type="AlphaFoldDB" id="A0A8D8Y3F2"/>
<dbReference type="EMBL" id="HBUF01356267">
    <property type="protein sequence ID" value="CAG6717686.1"/>
    <property type="molecule type" value="Transcribed_RNA"/>
</dbReference>
<dbReference type="EMBL" id="HBUF01356266">
    <property type="protein sequence ID" value="CAG6717682.1"/>
    <property type="molecule type" value="Transcribed_RNA"/>
</dbReference>
<proteinExistence type="predicted"/>
<sequence>MPGHVSWVCNVFLTRCTVPPWRTLTLEPVDQVLTHSRIGTRVAGTFVNVIAAVLAGKAWLTAADKVIDEIFTYATISTRFGETVCHLDITTGTHKARDTLALVVIHQIYTRSTVLTGIDIRTIIDILLTLTSLETNGTTTGEASVSGSTGTSIETRSRAALVKWLAKTRLIFITRRFAGSTAAMQLVFTIRPVESRRTSASVRPLACVETGSAILTRLVIGAVVQILVAEQTAPAFITQALPGFMARAVQTAWVTLALITELAFPTTAT</sequence>
<protein>
    <submittedName>
        <fullName evidence="1">Uncharacterized protein</fullName>
    </submittedName>
</protein>